<proteinExistence type="predicted"/>
<evidence type="ECO:0000313" key="3">
    <source>
        <dbReference type="Proteomes" id="UP000438429"/>
    </source>
</evidence>
<organism evidence="2 3">
    <name type="scientific">Scophthalmus maximus</name>
    <name type="common">Turbot</name>
    <name type="synonym">Psetta maxima</name>
    <dbReference type="NCBI Taxonomy" id="52904"/>
    <lineage>
        <taxon>Eukaryota</taxon>
        <taxon>Metazoa</taxon>
        <taxon>Chordata</taxon>
        <taxon>Craniata</taxon>
        <taxon>Vertebrata</taxon>
        <taxon>Euteleostomi</taxon>
        <taxon>Actinopterygii</taxon>
        <taxon>Neopterygii</taxon>
        <taxon>Teleostei</taxon>
        <taxon>Neoteleostei</taxon>
        <taxon>Acanthomorphata</taxon>
        <taxon>Carangaria</taxon>
        <taxon>Pleuronectiformes</taxon>
        <taxon>Pleuronectoidei</taxon>
        <taxon>Scophthalmidae</taxon>
        <taxon>Scophthalmus</taxon>
    </lineage>
</organism>
<evidence type="ECO:0000256" key="1">
    <source>
        <dbReference type="SAM" id="MobiDB-lite"/>
    </source>
</evidence>
<feature type="region of interest" description="Disordered" evidence="1">
    <location>
        <begin position="172"/>
        <end position="197"/>
    </location>
</feature>
<feature type="compositionally biased region" description="Basic and acidic residues" evidence="1">
    <location>
        <begin position="188"/>
        <end position="197"/>
    </location>
</feature>
<gene>
    <name evidence="2" type="ORF">F2P81_022326</name>
</gene>
<dbReference type="EMBL" id="VEVO01000020">
    <property type="protein sequence ID" value="KAF0025445.1"/>
    <property type="molecule type" value="Genomic_DNA"/>
</dbReference>
<dbReference type="Proteomes" id="UP000438429">
    <property type="component" value="Unassembled WGS sequence"/>
</dbReference>
<sequence length="330" mass="37002">MKVEESVVTAFIFYGFHTNRGEDHKAKATIVKNAPKNKLSKLMLIVGNGLCSLIDCYAVTTPTSLQSLLSSDGCFVNPRSISEPERMMPDIRSQCDCLSNVSRIFIIRCFVNPRSISEPERMMPDIRSQCDCLSNVSRIFIIRKHVFKPTELEQQLCVAISTYSATHVSARAQAPAELQEDVPPLTKQEQDNRVPPEHSMPKDIIIAVLRPPGAISDDMAVFEEHSDKQQPLDCLFNDMTQAGFLLQDKSRDSQASSCSTLKRYCTALAFHCAGITNAQHDISCLRLLYLRRISAHYLPPPPRGRMAFTVTSLMLVFSVGQPRHSLDVWQ</sequence>
<comment type="caution">
    <text evidence="2">The sequence shown here is derived from an EMBL/GenBank/DDBJ whole genome shotgun (WGS) entry which is preliminary data.</text>
</comment>
<accession>A0A6A4RZL3</accession>
<protein>
    <submittedName>
        <fullName evidence="2">Uncharacterized protein</fullName>
    </submittedName>
</protein>
<evidence type="ECO:0000313" key="2">
    <source>
        <dbReference type="EMBL" id="KAF0025445.1"/>
    </source>
</evidence>
<reference evidence="2 3" key="1">
    <citation type="submission" date="2019-06" db="EMBL/GenBank/DDBJ databases">
        <title>Draft genomes of female and male turbot (Scophthalmus maximus).</title>
        <authorList>
            <person name="Xu H."/>
            <person name="Xu X.-W."/>
            <person name="Shao C."/>
            <person name="Chen S."/>
        </authorList>
    </citation>
    <scope>NUCLEOTIDE SEQUENCE [LARGE SCALE GENOMIC DNA]</scope>
    <source>
        <strain evidence="2">Ysfricsl-2016a</strain>
        <tissue evidence="2">Blood</tissue>
    </source>
</reference>
<dbReference type="AlphaFoldDB" id="A0A6A4RZL3"/>
<name>A0A6A4RZL3_SCOMX</name>